<dbReference type="AlphaFoldDB" id="A0A5S3WFV8"/>
<accession>A0A5S3WFV8</accession>
<feature type="region of interest" description="Disordered" evidence="1">
    <location>
        <begin position="109"/>
        <end position="136"/>
    </location>
</feature>
<evidence type="ECO:0000256" key="1">
    <source>
        <dbReference type="SAM" id="MobiDB-lite"/>
    </source>
</evidence>
<dbReference type="RefSeq" id="WP_138553602.1">
    <property type="nucleotide sequence ID" value="NZ_PNCH01000081.1"/>
</dbReference>
<sequence length="136" mass="14889">MKKIRPLTLLTKLASLVKLTGRDMGRDLSNDNSLSGCQKEFVSGCGPYRPDEPHVNRPYKQVEAKDSDITTAILFADSRISKNSRKLLGEQRLRTKKINLNTCNIVLGGLGATKPPRAQATSTEIPPKQKKAGTQG</sequence>
<dbReference type="Proteomes" id="UP000310249">
    <property type="component" value="Unassembled WGS sequence"/>
</dbReference>
<reference evidence="2 3" key="1">
    <citation type="submission" date="2018-01" db="EMBL/GenBank/DDBJ databases">
        <authorList>
            <person name="Paulsen S."/>
            <person name="Gram L.K."/>
        </authorList>
    </citation>
    <scope>NUCLEOTIDE SEQUENCE [LARGE SCALE GENOMIC DNA]</scope>
    <source>
        <strain evidence="2 3">S2676</strain>
    </source>
</reference>
<evidence type="ECO:0000313" key="2">
    <source>
        <dbReference type="EMBL" id="TMP22878.1"/>
    </source>
</evidence>
<organism evidence="2 3">
    <name type="scientific">Pseudoalteromonas rubra</name>
    <dbReference type="NCBI Taxonomy" id="43658"/>
    <lineage>
        <taxon>Bacteria</taxon>
        <taxon>Pseudomonadati</taxon>
        <taxon>Pseudomonadota</taxon>
        <taxon>Gammaproteobacteria</taxon>
        <taxon>Alteromonadales</taxon>
        <taxon>Pseudoalteromonadaceae</taxon>
        <taxon>Pseudoalteromonas</taxon>
    </lineage>
</organism>
<comment type="caution">
    <text evidence="2">The sequence shown here is derived from an EMBL/GenBank/DDBJ whole genome shotgun (WGS) entry which is preliminary data.</text>
</comment>
<protein>
    <submittedName>
        <fullName evidence="2">Uncharacterized protein</fullName>
    </submittedName>
</protein>
<dbReference type="EMBL" id="PNCI01000114">
    <property type="protein sequence ID" value="TMP22878.1"/>
    <property type="molecule type" value="Genomic_DNA"/>
</dbReference>
<evidence type="ECO:0000313" key="3">
    <source>
        <dbReference type="Proteomes" id="UP000310249"/>
    </source>
</evidence>
<proteinExistence type="predicted"/>
<name>A0A5S3WFV8_9GAMM</name>
<gene>
    <name evidence="2" type="ORF">CWB99_23765</name>
</gene>
<dbReference type="OrthoDB" id="6289627at2"/>
<reference evidence="3" key="2">
    <citation type="submission" date="2019-06" db="EMBL/GenBank/DDBJ databases">
        <title>Co-occurence of chitin degradation, pigmentation and bioactivity in marine Pseudoalteromonas.</title>
        <authorList>
            <person name="Sonnenschein E.C."/>
            <person name="Bech P.K."/>
        </authorList>
    </citation>
    <scope>NUCLEOTIDE SEQUENCE [LARGE SCALE GENOMIC DNA]</scope>
    <source>
        <strain evidence="3">S2676</strain>
    </source>
</reference>